<dbReference type="EMBL" id="CAJOBQ010012125">
    <property type="protein sequence ID" value="CAF4712560.1"/>
    <property type="molecule type" value="Genomic_DNA"/>
</dbReference>
<evidence type="ECO:0000313" key="2">
    <source>
        <dbReference type="Proteomes" id="UP000663862"/>
    </source>
</evidence>
<dbReference type="SUPFAM" id="SSF56300">
    <property type="entry name" value="Metallo-dependent phosphatases"/>
    <property type="match status" value="1"/>
</dbReference>
<dbReference type="Proteomes" id="UP000663862">
    <property type="component" value="Unassembled WGS sequence"/>
</dbReference>
<evidence type="ECO:0008006" key="3">
    <source>
        <dbReference type="Google" id="ProtNLM"/>
    </source>
</evidence>
<organism evidence="1 2">
    <name type="scientific">Rotaria socialis</name>
    <dbReference type="NCBI Taxonomy" id="392032"/>
    <lineage>
        <taxon>Eukaryota</taxon>
        <taxon>Metazoa</taxon>
        <taxon>Spiralia</taxon>
        <taxon>Gnathifera</taxon>
        <taxon>Rotifera</taxon>
        <taxon>Eurotatoria</taxon>
        <taxon>Bdelloidea</taxon>
        <taxon>Philodinida</taxon>
        <taxon>Philodinidae</taxon>
        <taxon>Rotaria</taxon>
    </lineage>
</organism>
<dbReference type="InterPro" id="IPR029052">
    <property type="entry name" value="Metallo-depent_PP-like"/>
</dbReference>
<sequence length="117" mass="13568">GSNLSYTGEHVGCEDLREAIRQRPSLTAVVFGHVHHSYGATFEDNKWFINAAQYNGIYYHDVRNQPLEFFMERSNKMIYSVTPSRTAVNLTTQRPAVNNFHQRYTDTYVHPNQADTR</sequence>
<proteinExistence type="predicted"/>
<dbReference type="Gene3D" id="3.60.21.10">
    <property type="match status" value="1"/>
</dbReference>
<reference evidence="1" key="1">
    <citation type="submission" date="2021-02" db="EMBL/GenBank/DDBJ databases">
        <authorList>
            <person name="Nowell W R."/>
        </authorList>
    </citation>
    <scope>NUCLEOTIDE SEQUENCE</scope>
</reference>
<protein>
    <recommendedName>
        <fullName evidence="3">Metallophosphoesterase</fullName>
    </recommendedName>
</protein>
<comment type="caution">
    <text evidence="1">The sequence shown here is derived from an EMBL/GenBank/DDBJ whole genome shotgun (WGS) entry which is preliminary data.</text>
</comment>
<gene>
    <name evidence="1" type="ORF">TSG867_LOCUS33782</name>
</gene>
<feature type="non-terminal residue" evidence="1">
    <location>
        <position position="1"/>
    </location>
</feature>
<evidence type="ECO:0000313" key="1">
    <source>
        <dbReference type="EMBL" id="CAF4712560.1"/>
    </source>
</evidence>
<name>A0A821JBW6_9BILA</name>
<dbReference type="AlphaFoldDB" id="A0A821JBW6"/>
<accession>A0A821JBW6</accession>